<gene>
    <name evidence="10" type="ORF">PNOK_0458600</name>
</gene>
<evidence type="ECO:0000256" key="5">
    <source>
        <dbReference type="ARBA" id="ARBA00023242"/>
    </source>
</evidence>
<dbReference type="InterPro" id="IPR051730">
    <property type="entry name" value="NASP-like"/>
</dbReference>
<dbReference type="FunCoup" id="A0A286UJ89">
    <property type="interactions" value="35"/>
</dbReference>
<dbReference type="PANTHER" id="PTHR15081">
    <property type="entry name" value="NUCLEAR AUTOANTIGENIC SPERM PROTEIN NASP -RELATED"/>
    <property type="match status" value="1"/>
</dbReference>
<evidence type="ECO:0000256" key="3">
    <source>
        <dbReference type="ARBA" id="ARBA00022737"/>
    </source>
</evidence>
<dbReference type="InParanoid" id="A0A286UJ89"/>
<proteinExistence type="inferred from homology"/>
<dbReference type="InterPro" id="IPR019734">
    <property type="entry name" value="TPR_rpt"/>
</dbReference>
<sequence length="425" mass="46205">MSDTKETINEISVEEYIEKAKRAFALKKYEQAVEFYASALDTLVKKQGEDSPEVADLYLAYGKALLENAISQTAVLGKQQTDNGLIKDEPDVGGSNGAKPFISFSGDAEESDEEDEEEGGPAEDVTVDLFAEAAAAAEAEEKEEEDDEDDDDPDAEPEDDFNAAWEVLDLARALYEKRKDEDEETKLKLADTYIALGDVSLETEKFDLAIPDYEAALALKAELLPLSSRQLAEAHYKLSIVLDLTSGRLSQAIEHAEKALDSVEARLAEMRNAQSGQVRPIPDSVKPVSKGKGKAKATPKILAPDELVQNMTKSQIEAEMKDLEGLREDLALKVEELKTSPGGEEATTNAPALAAKALDLELNGPSLKAEDPSKPVVINDLSTMVRKKKRPAPSDTEANGKRKAEDEAPAVEVKKARVEDEQPSS</sequence>
<comment type="subcellular location">
    <subcellularLocation>
        <location evidence="1">Nucleus</location>
    </subcellularLocation>
</comment>
<dbReference type="InterPro" id="IPR011990">
    <property type="entry name" value="TPR-like_helical_dom_sf"/>
</dbReference>
<protein>
    <submittedName>
        <fullName evidence="10">Shni tpr</fullName>
    </submittedName>
</protein>
<dbReference type="GO" id="GO:0006335">
    <property type="term" value="P:DNA replication-dependent chromatin assembly"/>
    <property type="evidence" value="ECO:0007669"/>
    <property type="project" value="TreeGrafter"/>
</dbReference>
<feature type="coiled-coil region" evidence="7">
    <location>
        <begin position="246"/>
        <end position="273"/>
    </location>
</feature>
<name>A0A286UJ89_9AGAM</name>
<feature type="compositionally biased region" description="Acidic residues" evidence="8">
    <location>
        <begin position="138"/>
        <end position="161"/>
    </location>
</feature>
<dbReference type="PROSITE" id="PS50005">
    <property type="entry name" value="TPR"/>
    <property type="match status" value="1"/>
</dbReference>
<evidence type="ECO:0000256" key="1">
    <source>
        <dbReference type="ARBA" id="ARBA00004123"/>
    </source>
</evidence>
<dbReference type="PANTHER" id="PTHR15081:SF1">
    <property type="entry name" value="NUCLEAR AUTOANTIGENIC SPERM PROTEIN"/>
    <property type="match status" value="1"/>
</dbReference>
<dbReference type="AlphaFoldDB" id="A0A286UJ89"/>
<feature type="compositionally biased region" description="Acidic residues" evidence="8">
    <location>
        <begin position="107"/>
        <end position="121"/>
    </location>
</feature>
<dbReference type="Pfam" id="PF10516">
    <property type="entry name" value="SHNi-TPR"/>
    <property type="match status" value="1"/>
</dbReference>
<evidence type="ECO:0000256" key="8">
    <source>
        <dbReference type="SAM" id="MobiDB-lite"/>
    </source>
</evidence>
<dbReference type="OrthoDB" id="5587616at2759"/>
<dbReference type="SUPFAM" id="SSF48452">
    <property type="entry name" value="TPR-like"/>
    <property type="match status" value="2"/>
</dbReference>
<feature type="region of interest" description="Disordered" evidence="8">
    <location>
        <begin position="365"/>
        <end position="425"/>
    </location>
</feature>
<dbReference type="Proteomes" id="UP000217199">
    <property type="component" value="Unassembled WGS sequence"/>
</dbReference>
<dbReference type="GO" id="GO:0042393">
    <property type="term" value="F:histone binding"/>
    <property type="evidence" value="ECO:0007669"/>
    <property type="project" value="TreeGrafter"/>
</dbReference>
<dbReference type="GO" id="GO:0005654">
    <property type="term" value="C:nucleoplasm"/>
    <property type="evidence" value="ECO:0007669"/>
    <property type="project" value="TreeGrafter"/>
</dbReference>
<feature type="region of interest" description="Disordered" evidence="8">
    <location>
        <begin position="135"/>
        <end position="162"/>
    </location>
</feature>
<feature type="compositionally biased region" description="Basic and acidic residues" evidence="8">
    <location>
        <begin position="398"/>
        <end position="425"/>
    </location>
</feature>
<evidence type="ECO:0000256" key="7">
    <source>
        <dbReference type="SAM" id="Coils"/>
    </source>
</evidence>
<accession>A0A286UJ89</accession>
<dbReference type="GO" id="GO:0034080">
    <property type="term" value="P:CENP-A containing chromatin assembly"/>
    <property type="evidence" value="ECO:0007669"/>
    <property type="project" value="TreeGrafter"/>
</dbReference>
<evidence type="ECO:0000256" key="2">
    <source>
        <dbReference type="ARBA" id="ARBA00008402"/>
    </source>
</evidence>
<comment type="caution">
    <text evidence="10">The sequence shown here is derived from an EMBL/GenBank/DDBJ whole genome shotgun (WGS) entry which is preliminary data.</text>
</comment>
<keyword evidence="5" id="KW-0539">Nucleus</keyword>
<organism evidence="10 11">
    <name type="scientific">Pyrrhoderma noxium</name>
    <dbReference type="NCBI Taxonomy" id="2282107"/>
    <lineage>
        <taxon>Eukaryota</taxon>
        <taxon>Fungi</taxon>
        <taxon>Dikarya</taxon>
        <taxon>Basidiomycota</taxon>
        <taxon>Agaricomycotina</taxon>
        <taxon>Agaricomycetes</taxon>
        <taxon>Hymenochaetales</taxon>
        <taxon>Hymenochaetaceae</taxon>
        <taxon>Pyrrhoderma</taxon>
    </lineage>
</organism>
<dbReference type="InterPro" id="IPR019544">
    <property type="entry name" value="Tetratricopeptide_SHNi-TPR_dom"/>
</dbReference>
<evidence type="ECO:0000313" key="10">
    <source>
        <dbReference type="EMBL" id="PAV19652.1"/>
    </source>
</evidence>
<evidence type="ECO:0000256" key="6">
    <source>
        <dbReference type="PROSITE-ProRule" id="PRU00339"/>
    </source>
</evidence>
<evidence type="ECO:0000256" key="4">
    <source>
        <dbReference type="ARBA" id="ARBA00022803"/>
    </source>
</evidence>
<evidence type="ECO:0000313" key="11">
    <source>
        <dbReference type="Proteomes" id="UP000217199"/>
    </source>
</evidence>
<dbReference type="STRING" id="2282107.A0A286UJ89"/>
<keyword evidence="7" id="KW-0175">Coiled coil</keyword>
<feature type="region of interest" description="Disordered" evidence="8">
    <location>
        <begin position="81"/>
        <end position="122"/>
    </location>
</feature>
<dbReference type="Gene3D" id="1.25.40.10">
    <property type="entry name" value="Tetratricopeptide repeat domain"/>
    <property type="match status" value="2"/>
</dbReference>
<dbReference type="EMBL" id="NBII01000004">
    <property type="protein sequence ID" value="PAV19652.1"/>
    <property type="molecule type" value="Genomic_DNA"/>
</dbReference>
<keyword evidence="11" id="KW-1185">Reference proteome</keyword>
<feature type="domain" description="Tetratricopeptide SHNi-TPR" evidence="9">
    <location>
        <begin position="190"/>
        <end position="226"/>
    </location>
</feature>
<dbReference type="SMART" id="SM00028">
    <property type="entry name" value="TPR"/>
    <property type="match status" value="2"/>
</dbReference>
<keyword evidence="4 6" id="KW-0802">TPR repeat</keyword>
<evidence type="ECO:0000259" key="9">
    <source>
        <dbReference type="Pfam" id="PF10516"/>
    </source>
</evidence>
<reference evidence="10 11" key="1">
    <citation type="journal article" date="2017" name="Mol. Ecol.">
        <title>Comparative and population genomic landscape of Phellinus noxius: A hypervariable fungus causing root rot in trees.</title>
        <authorList>
            <person name="Chung C.L."/>
            <person name="Lee T.J."/>
            <person name="Akiba M."/>
            <person name="Lee H.H."/>
            <person name="Kuo T.H."/>
            <person name="Liu D."/>
            <person name="Ke H.M."/>
            <person name="Yokoi T."/>
            <person name="Roa M.B."/>
            <person name="Lu M.J."/>
            <person name="Chang Y.Y."/>
            <person name="Ann P.J."/>
            <person name="Tsai J.N."/>
            <person name="Chen C.Y."/>
            <person name="Tzean S.S."/>
            <person name="Ota Y."/>
            <person name="Hattori T."/>
            <person name="Sahashi N."/>
            <person name="Liou R.F."/>
            <person name="Kikuchi T."/>
            <person name="Tsai I.J."/>
        </authorList>
    </citation>
    <scope>NUCLEOTIDE SEQUENCE [LARGE SCALE GENOMIC DNA]</scope>
    <source>
        <strain evidence="10 11">FFPRI411160</strain>
    </source>
</reference>
<feature type="repeat" description="TPR" evidence="6">
    <location>
        <begin position="190"/>
        <end position="223"/>
    </location>
</feature>
<comment type="similarity">
    <text evidence="2">Belongs to the NASP family.</text>
</comment>
<keyword evidence="3" id="KW-0677">Repeat</keyword>
<feature type="coiled-coil region" evidence="7">
    <location>
        <begin position="313"/>
        <end position="340"/>
    </location>
</feature>
<feature type="region of interest" description="Disordered" evidence="8">
    <location>
        <begin position="273"/>
        <end position="298"/>
    </location>
</feature>